<keyword evidence="2" id="KW-0472">Membrane</keyword>
<dbReference type="Proteomes" id="UP000283509">
    <property type="component" value="Unassembled WGS sequence"/>
</dbReference>
<evidence type="ECO:0000256" key="1">
    <source>
        <dbReference type="SAM" id="MobiDB-lite"/>
    </source>
</evidence>
<keyword evidence="4" id="KW-1185">Reference proteome</keyword>
<dbReference type="OrthoDB" id="6363588at2759"/>
<evidence type="ECO:0000313" key="3">
    <source>
        <dbReference type="EMBL" id="ROT78446.1"/>
    </source>
</evidence>
<keyword evidence="2" id="KW-0812">Transmembrane</keyword>
<dbReference type="AlphaFoldDB" id="A0A423TPR1"/>
<gene>
    <name evidence="3" type="ORF">C7M84_002846</name>
</gene>
<accession>A0A423TPR1</accession>
<comment type="caution">
    <text evidence="3">The sequence shown here is derived from an EMBL/GenBank/DDBJ whole genome shotgun (WGS) entry which is preliminary data.</text>
</comment>
<evidence type="ECO:0000313" key="4">
    <source>
        <dbReference type="Proteomes" id="UP000283509"/>
    </source>
</evidence>
<name>A0A423TPR1_PENVA</name>
<evidence type="ECO:0000256" key="2">
    <source>
        <dbReference type="SAM" id="Phobius"/>
    </source>
</evidence>
<sequence>MRFIPDAPSFSLVWRPLVSKFSRDPELVYWVPPLYLSGDTLRPKKPEATEIRSPTSLGRLRPKQLVSGRLSRDPSGSRANLLTADEETLYFGWTPKNPLNFEGSEHFYEKTPTIFQMHRNPMNFIGQDSFPKRNDSFSYERNPKMGPGRSEGPSTPSQARANAKGDSREENGSLNDEAFVSNFEATQAVLNKTPGYPAEGKTPARWPEDIQDVPMSPGTLEASVMGWTATHTYMNDSHLLHKMAARSLTPQTPSTMDRKEHCVWNLPTQKDPVLVLNMRLYFVSIVMIVFLGVVLTIIIVQTARHRQESFPELYP</sequence>
<feature type="region of interest" description="Disordered" evidence="1">
    <location>
        <begin position="191"/>
        <end position="212"/>
    </location>
</feature>
<proteinExistence type="predicted"/>
<feature type="transmembrane region" description="Helical" evidence="2">
    <location>
        <begin position="280"/>
        <end position="300"/>
    </location>
</feature>
<dbReference type="EMBL" id="QCYY01001378">
    <property type="protein sequence ID" value="ROT78446.1"/>
    <property type="molecule type" value="Genomic_DNA"/>
</dbReference>
<reference evidence="3 4" key="1">
    <citation type="submission" date="2018-04" db="EMBL/GenBank/DDBJ databases">
        <authorList>
            <person name="Zhang X."/>
            <person name="Yuan J."/>
            <person name="Li F."/>
            <person name="Xiang J."/>
        </authorList>
    </citation>
    <scope>NUCLEOTIDE SEQUENCE [LARGE SCALE GENOMIC DNA]</scope>
    <source>
        <tissue evidence="3">Muscle</tissue>
    </source>
</reference>
<reference evidence="3 4" key="2">
    <citation type="submission" date="2019-01" db="EMBL/GenBank/DDBJ databases">
        <title>The decoding of complex shrimp genome reveals the adaptation for benthos swimmer, frequently molting mechanism and breeding impact on genome.</title>
        <authorList>
            <person name="Sun Y."/>
            <person name="Gao Y."/>
            <person name="Yu Y."/>
        </authorList>
    </citation>
    <scope>NUCLEOTIDE SEQUENCE [LARGE SCALE GENOMIC DNA]</scope>
    <source>
        <tissue evidence="3">Muscle</tissue>
    </source>
</reference>
<protein>
    <submittedName>
        <fullName evidence="3">Uncharacterized protein</fullName>
    </submittedName>
</protein>
<feature type="region of interest" description="Disordered" evidence="1">
    <location>
        <begin position="125"/>
        <end position="173"/>
    </location>
</feature>
<organism evidence="3 4">
    <name type="scientific">Penaeus vannamei</name>
    <name type="common">Whiteleg shrimp</name>
    <name type="synonym">Litopenaeus vannamei</name>
    <dbReference type="NCBI Taxonomy" id="6689"/>
    <lineage>
        <taxon>Eukaryota</taxon>
        <taxon>Metazoa</taxon>
        <taxon>Ecdysozoa</taxon>
        <taxon>Arthropoda</taxon>
        <taxon>Crustacea</taxon>
        <taxon>Multicrustacea</taxon>
        <taxon>Malacostraca</taxon>
        <taxon>Eumalacostraca</taxon>
        <taxon>Eucarida</taxon>
        <taxon>Decapoda</taxon>
        <taxon>Dendrobranchiata</taxon>
        <taxon>Penaeoidea</taxon>
        <taxon>Penaeidae</taxon>
        <taxon>Penaeus</taxon>
    </lineage>
</organism>
<keyword evidence="2" id="KW-1133">Transmembrane helix</keyword>